<evidence type="ECO:0000256" key="2">
    <source>
        <dbReference type="ARBA" id="ARBA00022840"/>
    </source>
</evidence>
<evidence type="ECO:0000313" key="9">
    <source>
        <dbReference type="Proteomes" id="UP000269265"/>
    </source>
</evidence>
<dbReference type="InterPro" id="IPR058031">
    <property type="entry name" value="AAA_lid_NorR"/>
</dbReference>
<dbReference type="InterPro" id="IPR009057">
    <property type="entry name" value="Homeodomain-like_sf"/>
</dbReference>
<dbReference type="InterPro" id="IPR002078">
    <property type="entry name" value="Sigma_54_int"/>
</dbReference>
<dbReference type="SMART" id="SM00382">
    <property type="entry name" value="AAA"/>
    <property type="match status" value="1"/>
</dbReference>
<dbReference type="RefSeq" id="WP_125244458.1">
    <property type="nucleotide sequence ID" value="NZ_RSED01000014.1"/>
</dbReference>
<feature type="region of interest" description="Disordered" evidence="6">
    <location>
        <begin position="388"/>
        <end position="419"/>
    </location>
</feature>
<dbReference type="GO" id="GO:0005524">
    <property type="term" value="F:ATP binding"/>
    <property type="evidence" value="ECO:0007669"/>
    <property type="project" value="UniProtKB-KW"/>
</dbReference>
<keyword evidence="3" id="KW-0805">Transcription regulation</keyword>
<dbReference type="AlphaFoldDB" id="A0A3R8S1G6"/>
<dbReference type="Pfam" id="PF25601">
    <property type="entry name" value="AAA_lid_14"/>
    <property type="match status" value="1"/>
</dbReference>
<proteinExistence type="predicted"/>
<dbReference type="Pfam" id="PF00158">
    <property type="entry name" value="Sigma54_activat"/>
    <property type="match status" value="1"/>
</dbReference>
<dbReference type="Gene3D" id="1.10.8.60">
    <property type="match status" value="1"/>
</dbReference>
<feature type="domain" description="Sigma-54 factor interaction" evidence="7">
    <location>
        <begin position="22"/>
        <end position="250"/>
    </location>
</feature>
<accession>A0A3R8S1G6</accession>
<sequence>MDTVLTLPESPAAPLSIRAKALVFHDPGSQALLLHVERIARSEATALITGETGTGKELIARHIHATSGRTGPFVPVNCGAFSETLIDAELFGHESGAFTGASQARAGWFEAAHGGTLFLDEIGDLPMSLQVKLLRVLQERQVVRLGSRRSIALDVRLVAATNIDLARAVEAQHFRADLYYRLSVATVRLSPLRERRADILPLAWHFIAVYRSRLDLAEVQLSEEAQQALLAYSWPGNIRELENVIHFALIVCRDHVIRTEDLKLVPLGAPVEKAALQQGAASQAAWGRGGLAPTAGGGAVTRHPADAASVGVGVGSGGRALADDAAPLDRLAQAWSELIAEGRRDLFNLVESTLIHTAYRLCGQNQVRTARSLGITRNMLRTQLKRHGLLGGDADDPASGADVHDPDLPAESPAGQAAG</sequence>
<evidence type="ECO:0000256" key="4">
    <source>
        <dbReference type="ARBA" id="ARBA00023125"/>
    </source>
</evidence>
<dbReference type="FunFam" id="3.40.50.300:FF:000006">
    <property type="entry name" value="DNA-binding transcriptional regulator NtrC"/>
    <property type="match status" value="1"/>
</dbReference>
<dbReference type="PROSITE" id="PS50045">
    <property type="entry name" value="SIGMA54_INTERACT_4"/>
    <property type="match status" value="1"/>
</dbReference>
<evidence type="ECO:0000256" key="5">
    <source>
        <dbReference type="ARBA" id="ARBA00023163"/>
    </source>
</evidence>
<keyword evidence="5" id="KW-0804">Transcription</keyword>
<dbReference type="InterPro" id="IPR025943">
    <property type="entry name" value="Sigma_54_int_dom_ATP-bd_2"/>
</dbReference>
<dbReference type="GO" id="GO:0043565">
    <property type="term" value="F:sequence-specific DNA binding"/>
    <property type="evidence" value="ECO:0007669"/>
    <property type="project" value="InterPro"/>
</dbReference>
<dbReference type="PROSITE" id="PS00676">
    <property type="entry name" value="SIGMA54_INTERACT_2"/>
    <property type="match status" value="1"/>
</dbReference>
<keyword evidence="9" id="KW-1185">Reference proteome</keyword>
<dbReference type="InterPro" id="IPR003593">
    <property type="entry name" value="AAA+_ATPase"/>
</dbReference>
<dbReference type="SUPFAM" id="SSF46689">
    <property type="entry name" value="Homeodomain-like"/>
    <property type="match status" value="1"/>
</dbReference>
<dbReference type="InterPro" id="IPR027417">
    <property type="entry name" value="P-loop_NTPase"/>
</dbReference>
<dbReference type="GO" id="GO:0006355">
    <property type="term" value="P:regulation of DNA-templated transcription"/>
    <property type="evidence" value="ECO:0007669"/>
    <property type="project" value="InterPro"/>
</dbReference>
<dbReference type="CDD" id="cd00009">
    <property type="entry name" value="AAA"/>
    <property type="match status" value="1"/>
</dbReference>
<dbReference type="EMBL" id="RSED01000014">
    <property type="protein sequence ID" value="RRS03165.1"/>
    <property type="molecule type" value="Genomic_DNA"/>
</dbReference>
<dbReference type="Gene3D" id="3.40.50.300">
    <property type="entry name" value="P-loop containing nucleotide triphosphate hydrolases"/>
    <property type="match status" value="1"/>
</dbReference>
<name>A0A3R8S1G6_9BURK</name>
<evidence type="ECO:0000256" key="1">
    <source>
        <dbReference type="ARBA" id="ARBA00022741"/>
    </source>
</evidence>
<keyword evidence="1" id="KW-0547">Nucleotide-binding</keyword>
<dbReference type="PROSITE" id="PS00688">
    <property type="entry name" value="SIGMA54_INTERACT_3"/>
    <property type="match status" value="1"/>
</dbReference>
<dbReference type="SUPFAM" id="SSF52540">
    <property type="entry name" value="P-loop containing nucleoside triphosphate hydrolases"/>
    <property type="match status" value="1"/>
</dbReference>
<dbReference type="PANTHER" id="PTHR32071">
    <property type="entry name" value="TRANSCRIPTIONAL REGULATORY PROTEIN"/>
    <property type="match status" value="1"/>
</dbReference>
<evidence type="ECO:0000313" key="8">
    <source>
        <dbReference type="EMBL" id="RRS03165.1"/>
    </source>
</evidence>
<dbReference type="OrthoDB" id="9761705at2"/>
<dbReference type="InterPro" id="IPR025944">
    <property type="entry name" value="Sigma_54_int_dom_CS"/>
</dbReference>
<evidence type="ECO:0000256" key="6">
    <source>
        <dbReference type="SAM" id="MobiDB-lite"/>
    </source>
</evidence>
<keyword evidence="4" id="KW-0238">DNA-binding</keyword>
<reference evidence="8 9" key="1">
    <citation type="submission" date="2018-12" db="EMBL/GenBank/DDBJ databases">
        <title>The whole draft genome of Aquabacterium sp. SJQ9.</title>
        <authorList>
            <person name="Sun L."/>
            <person name="Gao X."/>
            <person name="Chen W."/>
            <person name="Huang K."/>
        </authorList>
    </citation>
    <scope>NUCLEOTIDE SEQUENCE [LARGE SCALE GENOMIC DNA]</scope>
    <source>
        <strain evidence="8 9">SJQ9</strain>
    </source>
</reference>
<dbReference type="PRINTS" id="PR01590">
    <property type="entry name" value="HTHFIS"/>
</dbReference>
<dbReference type="InterPro" id="IPR002197">
    <property type="entry name" value="HTH_Fis"/>
</dbReference>
<evidence type="ECO:0000256" key="3">
    <source>
        <dbReference type="ARBA" id="ARBA00023015"/>
    </source>
</evidence>
<protein>
    <submittedName>
        <fullName evidence="8">Sigma-54-dependent Fis family transcriptional regulator</fullName>
    </submittedName>
</protein>
<evidence type="ECO:0000259" key="7">
    <source>
        <dbReference type="PROSITE" id="PS50045"/>
    </source>
</evidence>
<dbReference type="Gene3D" id="1.10.10.60">
    <property type="entry name" value="Homeodomain-like"/>
    <property type="match status" value="1"/>
</dbReference>
<organism evidence="8 9">
    <name type="scientific">Aquabacterium soli</name>
    <dbReference type="NCBI Taxonomy" id="2493092"/>
    <lineage>
        <taxon>Bacteria</taxon>
        <taxon>Pseudomonadati</taxon>
        <taxon>Pseudomonadota</taxon>
        <taxon>Betaproteobacteria</taxon>
        <taxon>Burkholderiales</taxon>
        <taxon>Aquabacterium</taxon>
    </lineage>
</organism>
<dbReference type="PANTHER" id="PTHR32071:SF21">
    <property type="entry name" value="TRANSCRIPTIONAL REGULATORY PROTEIN FLGR"/>
    <property type="match status" value="1"/>
</dbReference>
<dbReference type="Proteomes" id="UP000269265">
    <property type="component" value="Unassembled WGS sequence"/>
</dbReference>
<keyword evidence="2" id="KW-0067">ATP-binding</keyword>
<comment type="caution">
    <text evidence="8">The sequence shown here is derived from an EMBL/GenBank/DDBJ whole genome shotgun (WGS) entry which is preliminary data.</text>
</comment>
<gene>
    <name evidence="8" type="ORF">EIP75_16885</name>
</gene>